<organism evidence="1 2">
    <name type="scientific">Pseudomonas juntendi</name>
    <dbReference type="NCBI Taxonomy" id="2666183"/>
    <lineage>
        <taxon>Bacteria</taxon>
        <taxon>Pseudomonadati</taxon>
        <taxon>Pseudomonadota</taxon>
        <taxon>Gammaproteobacteria</taxon>
        <taxon>Pseudomonadales</taxon>
        <taxon>Pseudomonadaceae</taxon>
        <taxon>Pseudomonas</taxon>
    </lineage>
</organism>
<dbReference type="AlphaFoldDB" id="A0A7W2JFX3"/>
<sequence length="198" mass="21999">MSHYQFQPQKSFIARLYWQPRLSTQGQVQGVPIGDTGNGDSPFTSGGWLHAGEDHYTDTVAPAYVVSRRKFRTLFWFGCYETDGEYDFEIRAVGDEDSHPHWRRRGHRLDVSRNGYLALYSAAQAVGHDALAAGTMLWRLDGLAPEQLAEGDAVSDVSLVSLHGKTVRRLVEDGFPYLSEVQGEAGYLHLQVLSIGAA</sequence>
<dbReference type="Proteomes" id="UP000556620">
    <property type="component" value="Unassembled WGS sequence"/>
</dbReference>
<evidence type="ECO:0000313" key="2">
    <source>
        <dbReference type="Proteomes" id="UP000556620"/>
    </source>
</evidence>
<reference evidence="1 2" key="1">
    <citation type="submission" date="2020-07" db="EMBL/GenBank/DDBJ databases">
        <title>Diversity of carbapenemase encoding genes among Pseudomonas putida group clinical isolates in a tertiary Brazilian hospital.</title>
        <authorList>
            <person name="Alberto-Lei F."/>
            <person name="Nodari C.S."/>
            <person name="Streling A.P."/>
            <person name="Paulino J.T."/>
            <person name="Bessa-Neto F.O."/>
            <person name="Cayo R."/>
            <person name="Gales A.C."/>
        </authorList>
    </citation>
    <scope>NUCLEOTIDE SEQUENCE [LARGE SCALE GENOMIC DNA]</scope>
    <source>
        <strain evidence="1 2">14535</strain>
    </source>
</reference>
<evidence type="ECO:0000313" key="1">
    <source>
        <dbReference type="EMBL" id="MBA6058238.1"/>
    </source>
</evidence>
<comment type="caution">
    <text evidence="1">The sequence shown here is derived from an EMBL/GenBank/DDBJ whole genome shotgun (WGS) entry which is preliminary data.</text>
</comment>
<dbReference type="EMBL" id="JACGCU010000003">
    <property type="protein sequence ID" value="MBA6058238.1"/>
    <property type="molecule type" value="Genomic_DNA"/>
</dbReference>
<gene>
    <name evidence="1" type="ORF">H4C44_03480</name>
</gene>
<proteinExistence type="predicted"/>
<accession>A0A7W2JFX3</accession>
<protein>
    <submittedName>
        <fullName evidence="1">Uncharacterized protein</fullName>
    </submittedName>
</protein>
<dbReference type="RefSeq" id="WP_182366655.1">
    <property type="nucleotide sequence ID" value="NZ_JACGCU010000003.1"/>
</dbReference>
<name>A0A7W2JFX3_9PSED</name>